<evidence type="ECO:0000313" key="3">
    <source>
        <dbReference type="Proteomes" id="UP000198967"/>
    </source>
</evidence>
<evidence type="ECO:0000313" key="2">
    <source>
        <dbReference type="EMBL" id="SDG18761.1"/>
    </source>
</evidence>
<dbReference type="SUPFAM" id="SSF55729">
    <property type="entry name" value="Acyl-CoA N-acyltransferases (Nat)"/>
    <property type="match status" value="1"/>
</dbReference>
<organism evidence="2 3">
    <name type="scientific">Pseudonocardia oroxyli</name>
    <dbReference type="NCBI Taxonomy" id="366584"/>
    <lineage>
        <taxon>Bacteria</taxon>
        <taxon>Bacillati</taxon>
        <taxon>Actinomycetota</taxon>
        <taxon>Actinomycetes</taxon>
        <taxon>Pseudonocardiales</taxon>
        <taxon>Pseudonocardiaceae</taxon>
        <taxon>Pseudonocardia</taxon>
    </lineage>
</organism>
<evidence type="ECO:0000259" key="1">
    <source>
        <dbReference type="PROSITE" id="PS51186"/>
    </source>
</evidence>
<dbReference type="Gene3D" id="3.40.630.30">
    <property type="match status" value="1"/>
</dbReference>
<dbReference type="Pfam" id="PF02474">
    <property type="entry name" value="NodA"/>
    <property type="match status" value="1"/>
</dbReference>
<dbReference type="Proteomes" id="UP000198967">
    <property type="component" value="Unassembled WGS sequence"/>
</dbReference>
<dbReference type="STRING" id="366584.SAMN05216377_109254"/>
<protein>
    <submittedName>
        <fullName evidence="2">Beta-1,4-N-acetylglucosamine oligosaccharide N-acyltransferase NodA</fullName>
    </submittedName>
</protein>
<dbReference type="AlphaFoldDB" id="A0A1G7S701"/>
<keyword evidence="3" id="KW-1185">Reference proteome</keyword>
<keyword evidence="2" id="KW-0808">Transferase</keyword>
<dbReference type="CDD" id="cd04301">
    <property type="entry name" value="NAT_SF"/>
    <property type="match status" value="1"/>
</dbReference>
<reference evidence="2 3" key="1">
    <citation type="submission" date="2016-10" db="EMBL/GenBank/DDBJ databases">
        <authorList>
            <person name="de Groot N.N."/>
        </authorList>
    </citation>
    <scope>NUCLEOTIDE SEQUENCE [LARGE SCALE GENOMIC DNA]</scope>
    <source>
        <strain evidence="2 3">CGMCC 4.3143</strain>
    </source>
</reference>
<dbReference type="RefSeq" id="WP_143030067.1">
    <property type="nucleotide sequence ID" value="NZ_FNBE01000009.1"/>
</dbReference>
<dbReference type="PROSITE" id="PS51186">
    <property type="entry name" value="GNAT"/>
    <property type="match status" value="1"/>
</dbReference>
<feature type="domain" description="N-acetyltransferase" evidence="1">
    <location>
        <begin position="4"/>
        <end position="154"/>
    </location>
</feature>
<dbReference type="InterPro" id="IPR016181">
    <property type="entry name" value="Acyl_CoA_acyltransferase"/>
</dbReference>
<dbReference type="GO" id="GO:0016747">
    <property type="term" value="F:acyltransferase activity, transferring groups other than amino-acyl groups"/>
    <property type="evidence" value="ECO:0007669"/>
    <property type="project" value="InterPro"/>
</dbReference>
<dbReference type="InterPro" id="IPR003484">
    <property type="entry name" value="NodA"/>
</dbReference>
<gene>
    <name evidence="2" type="ORF">SAMN05216377_109254</name>
</gene>
<dbReference type="EMBL" id="FNBE01000009">
    <property type="protein sequence ID" value="SDG18761.1"/>
    <property type="molecule type" value="Genomic_DNA"/>
</dbReference>
<accession>A0A1G7S701</accession>
<dbReference type="InterPro" id="IPR000182">
    <property type="entry name" value="GNAT_dom"/>
</dbReference>
<keyword evidence="2" id="KW-0012">Acyltransferase</keyword>
<dbReference type="GO" id="GO:0005829">
    <property type="term" value="C:cytosol"/>
    <property type="evidence" value="ECO:0007669"/>
    <property type="project" value="InterPro"/>
</dbReference>
<name>A0A1G7S701_PSEOR</name>
<dbReference type="OrthoDB" id="3573574at2"/>
<sequence length="185" mass="20533">MHWDVLREGSVPIGLHEELAALLRAAYPHFPEFFQGRRSWSYVRPELRVIGWDDGRPVATAGVLRRFIDVEGTDQLAGVVGLVSVHPSCRRSGVGLALMREVRAALLGLDVPFGLLMCAPRHVAFYERAGWSLLSSRRVRYSPDDTTEPEQFVDEIATTTMVVRAAATDDAEWPEGAMDWNGASV</sequence>
<proteinExistence type="predicted"/>